<protein>
    <submittedName>
        <fullName evidence="3">Putative phospholipid ABC transporter permease protein MlaE</fullName>
    </submittedName>
</protein>
<dbReference type="Pfam" id="PF02405">
    <property type="entry name" value="MlaE"/>
    <property type="match status" value="1"/>
</dbReference>
<feature type="region of interest" description="Disordered" evidence="1">
    <location>
        <begin position="1"/>
        <end position="45"/>
    </location>
</feature>
<evidence type="ECO:0000313" key="3">
    <source>
        <dbReference type="EMBL" id="AZG45824.1"/>
    </source>
</evidence>
<keyword evidence="4" id="KW-1185">Reference proteome</keyword>
<feature type="transmembrane region" description="Helical" evidence="2">
    <location>
        <begin position="155"/>
        <end position="175"/>
    </location>
</feature>
<keyword evidence="2" id="KW-0812">Transmembrane</keyword>
<dbReference type="PANTHER" id="PTHR30188:SF4">
    <property type="entry name" value="PROTEIN TRIGALACTOSYLDIACYLGLYCEROL 1, CHLOROPLASTIC"/>
    <property type="match status" value="1"/>
</dbReference>
<dbReference type="Proteomes" id="UP000271469">
    <property type="component" value="Chromosome"/>
</dbReference>
<dbReference type="PANTHER" id="PTHR30188">
    <property type="entry name" value="ABC TRANSPORTER PERMEASE PROTEIN-RELATED"/>
    <property type="match status" value="1"/>
</dbReference>
<dbReference type="GO" id="GO:0005548">
    <property type="term" value="F:phospholipid transporter activity"/>
    <property type="evidence" value="ECO:0007669"/>
    <property type="project" value="TreeGrafter"/>
</dbReference>
<name>A0A3G8JL72_9ACTN</name>
<evidence type="ECO:0000256" key="2">
    <source>
        <dbReference type="SAM" id="Phobius"/>
    </source>
</evidence>
<feature type="compositionally biased region" description="Low complexity" evidence="1">
    <location>
        <begin position="19"/>
        <end position="45"/>
    </location>
</feature>
<feature type="transmembrane region" description="Helical" evidence="2">
    <location>
        <begin position="196"/>
        <end position="226"/>
    </location>
</feature>
<dbReference type="EMBL" id="CP033972">
    <property type="protein sequence ID" value="AZG45824.1"/>
    <property type="molecule type" value="Genomic_DNA"/>
</dbReference>
<gene>
    <name evidence="3" type="primary">mlaE_3</name>
    <name evidence="3" type="ORF">D7316_02424</name>
</gene>
<dbReference type="GO" id="GO:0043190">
    <property type="term" value="C:ATP-binding cassette (ABC) transporter complex"/>
    <property type="evidence" value="ECO:0007669"/>
    <property type="project" value="InterPro"/>
</dbReference>
<accession>A0A3G8JL72</accession>
<evidence type="ECO:0000256" key="1">
    <source>
        <dbReference type="SAM" id="MobiDB-lite"/>
    </source>
</evidence>
<dbReference type="AlphaFoldDB" id="A0A3G8JL72"/>
<reference evidence="3 4" key="1">
    <citation type="submission" date="2018-11" db="EMBL/GenBank/DDBJ databases">
        <title>Gordonia insulae sp. nov., isolated from an island soil.</title>
        <authorList>
            <person name="Kim Y.S."/>
            <person name="Kim S.B."/>
        </authorList>
    </citation>
    <scope>NUCLEOTIDE SEQUENCE [LARGE SCALE GENOMIC DNA]</scope>
    <source>
        <strain evidence="3 4">MMS17-SY073</strain>
    </source>
</reference>
<keyword evidence="2" id="KW-1133">Transmembrane helix</keyword>
<feature type="transmembrane region" description="Helical" evidence="2">
    <location>
        <begin position="291"/>
        <end position="312"/>
    </location>
</feature>
<dbReference type="KEGG" id="gom:D7316_02424"/>
<organism evidence="3 4">
    <name type="scientific">Gordonia insulae</name>
    <dbReference type="NCBI Taxonomy" id="2420509"/>
    <lineage>
        <taxon>Bacteria</taxon>
        <taxon>Bacillati</taxon>
        <taxon>Actinomycetota</taxon>
        <taxon>Actinomycetes</taxon>
        <taxon>Mycobacteriales</taxon>
        <taxon>Gordoniaceae</taxon>
        <taxon>Gordonia</taxon>
    </lineage>
</organism>
<dbReference type="InterPro" id="IPR030802">
    <property type="entry name" value="Permease_MalE"/>
</dbReference>
<proteinExistence type="predicted"/>
<feature type="transmembrane region" description="Helical" evidence="2">
    <location>
        <begin position="251"/>
        <end position="270"/>
    </location>
</feature>
<sequence length="318" mass="32935">MSTVNSDIRMGVGPHGEADAPPALAAVPDPVESPSSPEAAARPPTATDEIAGWMGGYVRRHPRASLETVGGQFVLGIRAFQHLIVDLLTLRFPVKEFVRQATFMASASALPTIFVAIPIGMTLSIQFALLAGQVGATSLAGAASGLAVIRQGAPMVAALLMASAAGSAICADLGSRKIRDEIDAMEVMGLSVIRRLVVPRVAAAILVSTALTGIVCFVGFLSGYLFNTFVQNGTPGTFVTTFASFATLSDFYLTIVKSIVFGAIVAIVACQKGLATRGGPAGVANSVNATVVASIILLMLVNVGFTQMYVMLFPRTGF</sequence>
<evidence type="ECO:0000313" key="4">
    <source>
        <dbReference type="Proteomes" id="UP000271469"/>
    </source>
</evidence>
<keyword evidence="2" id="KW-0472">Membrane</keyword>